<organism evidence="2">
    <name type="scientific">human gut metagenome</name>
    <dbReference type="NCBI Taxonomy" id="408170"/>
    <lineage>
        <taxon>unclassified sequences</taxon>
        <taxon>metagenomes</taxon>
        <taxon>organismal metagenomes</taxon>
    </lineage>
</organism>
<gene>
    <name evidence="2" type="ORF">LEA_18197</name>
</gene>
<proteinExistence type="predicted"/>
<keyword evidence="1" id="KW-0472">Membrane</keyword>
<evidence type="ECO:0000256" key="1">
    <source>
        <dbReference type="SAM" id="Phobius"/>
    </source>
</evidence>
<reference evidence="2" key="1">
    <citation type="journal article" date="2013" name="Environ. Microbiol.">
        <title>Microbiota from the distal guts of lean and obese adolescents exhibit partial functional redundancy besides clear differences in community structure.</title>
        <authorList>
            <person name="Ferrer M."/>
            <person name="Ruiz A."/>
            <person name="Lanza F."/>
            <person name="Haange S.B."/>
            <person name="Oberbach A."/>
            <person name="Till H."/>
            <person name="Bargiela R."/>
            <person name="Campoy C."/>
            <person name="Segura M.T."/>
            <person name="Richter M."/>
            <person name="von Bergen M."/>
            <person name="Seifert J."/>
            <person name="Suarez A."/>
        </authorList>
    </citation>
    <scope>NUCLEOTIDE SEQUENCE</scope>
</reference>
<feature type="non-terminal residue" evidence="2">
    <location>
        <position position="120"/>
    </location>
</feature>
<accession>K1SRG8</accession>
<evidence type="ECO:0000313" key="2">
    <source>
        <dbReference type="EMBL" id="EKC49831.1"/>
    </source>
</evidence>
<keyword evidence="1" id="KW-0812">Transmembrane</keyword>
<name>K1SRG8_9ZZZZ</name>
<dbReference type="AlphaFoldDB" id="K1SRG8"/>
<feature type="transmembrane region" description="Helical" evidence="1">
    <location>
        <begin position="85"/>
        <end position="106"/>
    </location>
</feature>
<feature type="transmembrane region" description="Helical" evidence="1">
    <location>
        <begin position="54"/>
        <end position="73"/>
    </location>
</feature>
<dbReference type="EMBL" id="AJWY01012476">
    <property type="protein sequence ID" value="EKC49831.1"/>
    <property type="molecule type" value="Genomic_DNA"/>
</dbReference>
<protein>
    <submittedName>
        <fullName evidence="2">Membrane protein</fullName>
    </submittedName>
</protein>
<sequence>MFVDFGVGETAAMVIILCVYIGWDFTYSFQDVALWGMMSLISPHPHERARVSQWLNIGVGAAWGAISLIPMIMGAREKIGISEKLLFLIFGIVFGLGGELMSILAYKTKERVEFVAPPKQ</sequence>
<dbReference type="Pfam" id="PF13347">
    <property type="entry name" value="MFS_2"/>
    <property type="match status" value="1"/>
</dbReference>
<feature type="transmembrane region" description="Helical" evidence="1">
    <location>
        <begin position="12"/>
        <end position="34"/>
    </location>
</feature>
<keyword evidence="1" id="KW-1133">Transmembrane helix</keyword>
<comment type="caution">
    <text evidence="2">The sequence shown here is derived from an EMBL/GenBank/DDBJ whole genome shotgun (WGS) entry which is preliminary data.</text>
</comment>